<dbReference type="SUPFAM" id="SSF56645">
    <property type="entry name" value="Acyl-CoA dehydrogenase NM domain-like"/>
    <property type="match status" value="1"/>
</dbReference>
<dbReference type="InterPro" id="IPR037069">
    <property type="entry name" value="AcylCoA_DH/ox_N_sf"/>
</dbReference>
<organism evidence="2 3">
    <name type="scientific">Agrobacterium tumefaciens</name>
    <dbReference type="NCBI Taxonomy" id="358"/>
    <lineage>
        <taxon>Bacteria</taxon>
        <taxon>Pseudomonadati</taxon>
        <taxon>Pseudomonadota</taxon>
        <taxon>Alphaproteobacteria</taxon>
        <taxon>Hyphomicrobiales</taxon>
        <taxon>Rhizobiaceae</taxon>
        <taxon>Rhizobium/Agrobacterium group</taxon>
        <taxon>Agrobacterium</taxon>
        <taxon>Agrobacterium tumefaciens complex</taxon>
    </lineage>
</organism>
<dbReference type="Gene3D" id="1.10.540.10">
    <property type="entry name" value="Acyl-CoA dehydrogenase/oxidase, N-terminal domain"/>
    <property type="match status" value="1"/>
</dbReference>
<dbReference type="RefSeq" id="WP_063950463.1">
    <property type="nucleotide sequence ID" value="NZ_LXPS01000036.1"/>
</dbReference>
<dbReference type="GO" id="GO:0016627">
    <property type="term" value="F:oxidoreductase activity, acting on the CH-CH group of donors"/>
    <property type="evidence" value="ECO:0007669"/>
    <property type="project" value="InterPro"/>
</dbReference>
<sequence>MGSVTPLGETRRFVPPRLGADVDVLGVARSIASHCVFESGAQIRARIARSGLLSLSVPEEFGGADITNDVLSQAIAIISKADTAAAHDLVEHFTALEFIRNAGSEEQRKSLFSRLDRGETFASAQVASHPDAAVEVNDDDGPLTLPDEVAGSITGDAHWIVVPTVNKAGQQRLVVMRHHRKSLRHGLPADHVAVLAQDAGSLAASVATLLKAAVVLGQKQRELEALLIDRLADEGAARPVLGEIFLAIELLKAQMTSLAGNIDAAQVGAENVTNRSVRNNAIALEILMARLGLVEGRSEAGLIASLNDDLSHLQAHL</sequence>
<feature type="domain" description="Acyl-CoA dehydrogenase/oxidase N-terminal" evidence="1">
    <location>
        <begin position="42"/>
        <end position="119"/>
    </location>
</feature>
<dbReference type="EMBL" id="LXPS01000036">
    <property type="protein sequence ID" value="OAE40716.1"/>
    <property type="molecule type" value="Genomic_DNA"/>
</dbReference>
<evidence type="ECO:0000313" key="3">
    <source>
        <dbReference type="Proteomes" id="UP000077098"/>
    </source>
</evidence>
<dbReference type="AlphaFoldDB" id="A0A176X209"/>
<dbReference type="Pfam" id="PF02771">
    <property type="entry name" value="Acyl-CoA_dh_N"/>
    <property type="match status" value="1"/>
</dbReference>
<dbReference type="GO" id="GO:0050660">
    <property type="term" value="F:flavin adenine dinucleotide binding"/>
    <property type="evidence" value="ECO:0007669"/>
    <property type="project" value="InterPro"/>
</dbReference>
<evidence type="ECO:0000313" key="2">
    <source>
        <dbReference type="EMBL" id="OAE40716.1"/>
    </source>
</evidence>
<name>A0A176X209_AGRTU</name>
<dbReference type="InterPro" id="IPR009100">
    <property type="entry name" value="AcylCoA_DH/oxidase_NM_dom_sf"/>
</dbReference>
<gene>
    <name evidence="2" type="ORF">A7J57_10690</name>
</gene>
<comment type="caution">
    <text evidence="2">The sequence shown here is derived from an EMBL/GenBank/DDBJ whole genome shotgun (WGS) entry which is preliminary data.</text>
</comment>
<proteinExistence type="predicted"/>
<dbReference type="Proteomes" id="UP000077098">
    <property type="component" value="Unassembled WGS sequence"/>
</dbReference>
<protein>
    <submittedName>
        <fullName evidence="2">Acyl-CoA dehydrogenase</fullName>
    </submittedName>
</protein>
<dbReference type="InterPro" id="IPR013786">
    <property type="entry name" value="AcylCoA_DH/ox_N"/>
</dbReference>
<reference evidence="2 3" key="1">
    <citation type="submission" date="2016-05" db="EMBL/GenBank/DDBJ databases">
        <authorList>
            <person name="Lavstsen T."/>
            <person name="Jespersen J.S."/>
        </authorList>
    </citation>
    <scope>NUCLEOTIDE SEQUENCE [LARGE SCALE GENOMIC DNA]</scope>
    <source>
        <strain evidence="2 3">KCJ1736</strain>
    </source>
</reference>
<accession>A0A176X209</accession>
<evidence type="ECO:0000259" key="1">
    <source>
        <dbReference type="Pfam" id="PF02771"/>
    </source>
</evidence>